<name>A0A074ZWW1_OPIVI</name>
<dbReference type="EMBL" id="KL596644">
    <property type="protein sequence ID" value="KER31601.1"/>
    <property type="molecule type" value="Genomic_DNA"/>
</dbReference>
<gene>
    <name evidence="1" type="ORF">T265_02237</name>
</gene>
<dbReference type="AlphaFoldDB" id="A0A074ZWW1"/>
<dbReference type="Proteomes" id="UP000054324">
    <property type="component" value="Unassembled WGS sequence"/>
</dbReference>
<dbReference type="CTD" id="20316425"/>
<proteinExistence type="predicted"/>
<organism evidence="1 2">
    <name type="scientific">Opisthorchis viverrini</name>
    <name type="common">Southeast Asian liver fluke</name>
    <dbReference type="NCBI Taxonomy" id="6198"/>
    <lineage>
        <taxon>Eukaryota</taxon>
        <taxon>Metazoa</taxon>
        <taxon>Spiralia</taxon>
        <taxon>Lophotrochozoa</taxon>
        <taxon>Platyhelminthes</taxon>
        <taxon>Trematoda</taxon>
        <taxon>Digenea</taxon>
        <taxon>Opisthorchiida</taxon>
        <taxon>Opisthorchiata</taxon>
        <taxon>Opisthorchiidae</taxon>
        <taxon>Opisthorchis</taxon>
    </lineage>
</organism>
<sequence length="110" mass="12088">MYGDMSNIVATEHEAGLGHHIQLPENIINERFSWVPAVAPFRRLVATQPEGSTGAGILPGYLSLDRGSRGAEFGSESQTFRSVNSHSNHLGHLASDPYYKLRHTSLPYVI</sequence>
<dbReference type="KEGG" id="ovi:T265_02237"/>
<dbReference type="GeneID" id="20316425"/>
<dbReference type="RefSeq" id="XP_009164689.1">
    <property type="nucleotide sequence ID" value="XM_009166425.1"/>
</dbReference>
<evidence type="ECO:0000313" key="2">
    <source>
        <dbReference type="Proteomes" id="UP000054324"/>
    </source>
</evidence>
<protein>
    <submittedName>
        <fullName evidence="1">Uncharacterized protein</fullName>
    </submittedName>
</protein>
<keyword evidence="2" id="KW-1185">Reference proteome</keyword>
<reference evidence="1 2" key="1">
    <citation type="submission" date="2013-11" db="EMBL/GenBank/DDBJ databases">
        <title>Opisthorchis viverrini - life in the bile duct.</title>
        <authorList>
            <person name="Young N.D."/>
            <person name="Nagarajan N."/>
            <person name="Lin S.J."/>
            <person name="Korhonen P.K."/>
            <person name="Jex A.R."/>
            <person name="Hall R.S."/>
            <person name="Safavi-Hemami H."/>
            <person name="Kaewkong W."/>
            <person name="Bertrand D."/>
            <person name="Gao S."/>
            <person name="Seet Q."/>
            <person name="Wongkham S."/>
            <person name="Teh B.T."/>
            <person name="Wongkham C."/>
            <person name="Intapan P.M."/>
            <person name="Maleewong W."/>
            <person name="Yang X."/>
            <person name="Hu M."/>
            <person name="Wang Z."/>
            <person name="Hofmann A."/>
            <person name="Sternberg P.W."/>
            <person name="Tan P."/>
            <person name="Wang J."/>
            <person name="Gasser R.B."/>
        </authorList>
    </citation>
    <scope>NUCLEOTIDE SEQUENCE [LARGE SCALE GENOMIC DNA]</scope>
</reference>
<evidence type="ECO:0000313" key="1">
    <source>
        <dbReference type="EMBL" id="KER31601.1"/>
    </source>
</evidence>
<accession>A0A074ZWW1</accession>